<dbReference type="InterPro" id="IPR004255">
    <property type="entry name" value="O-acyltransferase_WSD1_N"/>
</dbReference>
<dbReference type="InterPro" id="IPR023213">
    <property type="entry name" value="CAT-like_dom_sf"/>
</dbReference>
<dbReference type="EMBL" id="JACHIW010000001">
    <property type="protein sequence ID" value="MBB5157544.1"/>
    <property type="molecule type" value="Genomic_DNA"/>
</dbReference>
<proteinExistence type="inferred from homology"/>
<comment type="pathway">
    <text evidence="2">Lipid metabolism.</text>
</comment>
<keyword evidence="9 11" id="KW-0012">Acyltransferase</keyword>
<dbReference type="InterPro" id="IPR014292">
    <property type="entry name" value="Acyl_transf_WS/DGAT"/>
</dbReference>
<evidence type="ECO:0000256" key="9">
    <source>
        <dbReference type="ARBA" id="ARBA00023315"/>
    </source>
</evidence>
<sequence length="475" mass="50644">MGRQQLSALDVAFLCLEQETTPMHFGALLMFSAPPAADLRRLVTLLGERAGRLPPLRQRVRSTWFPPGGATWVEEPGFRIDDHLALHYLEHPGDREELIAVVAELMARPLELTHPLWHLEVIGGLADGGFAVLAKLHHAVCDGPGAVELGLGLFDGFTAPEQPPAPCEGGFRARGLAAARSASDVLTHPARLIGGATKAADLVKQGYEAAGIFSAIVGGIRRLDPASPLRCAHWPRRRIELSRLSLSDLQRVRALHGGTINDVLLALVAGALRAWLSSQDCDLAGRTVRVLVPVNLRQGGESGFGRNQVSGYLCELPVGEPDPVKRLHAIRSAMDRNKAAGPRRGAGAFPLLADQLPRAVHRIVTPAVGGMAPLLYDLVISNVPLPAVPLALGGAGLREVYPFVPLATGQAMGIAACSYGDAMCLGIYADPRTVPDLANFADSLERALDELDGCVETTERGRSKLGSGEHREILT</sequence>
<dbReference type="InterPro" id="IPR045034">
    <property type="entry name" value="O-acyltransferase_WSD1-like"/>
</dbReference>
<dbReference type="InterPro" id="IPR009721">
    <property type="entry name" value="O-acyltransferase_WSD1_C"/>
</dbReference>
<evidence type="ECO:0000256" key="4">
    <source>
        <dbReference type="ARBA" id="ARBA00013244"/>
    </source>
</evidence>
<evidence type="ECO:0000256" key="7">
    <source>
        <dbReference type="ARBA" id="ARBA00022798"/>
    </source>
</evidence>
<dbReference type="GO" id="GO:0004144">
    <property type="term" value="F:diacylglycerol O-acyltransferase activity"/>
    <property type="evidence" value="ECO:0007669"/>
    <property type="project" value="UniProtKB-EC"/>
</dbReference>
<comment type="caution">
    <text evidence="14">The sequence shown here is derived from an EMBL/GenBank/DDBJ whole genome shotgun (WGS) entry which is preliminary data.</text>
</comment>
<evidence type="ECO:0000256" key="2">
    <source>
        <dbReference type="ARBA" id="ARBA00005189"/>
    </source>
</evidence>
<dbReference type="UniPathway" id="UPA00282"/>
<evidence type="ECO:0000256" key="11">
    <source>
        <dbReference type="RuleBase" id="RU361241"/>
    </source>
</evidence>
<evidence type="ECO:0000256" key="1">
    <source>
        <dbReference type="ARBA" id="ARBA00004771"/>
    </source>
</evidence>
<dbReference type="AlphaFoldDB" id="A0A840Q9U1"/>
<evidence type="ECO:0000259" key="12">
    <source>
        <dbReference type="Pfam" id="PF03007"/>
    </source>
</evidence>
<dbReference type="Proteomes" id="UP000584374">
    <property type="component" value="Unassembled WGS sequence"/>
</dbReference>
<dbReference type="EC" id="2.3.1.20" evidence="4 11"/>
<dbReference type="RefSeq" id="WP_184728438.1">
    <property type="nucleotide sequence ID" value="NZ_JACHIW010000001.1"/>
</dbReference>
<dbReference type="GO" id="GO:0001666">
    <property type="term" value="P:response to hypoxia"/>
    <property type="evidence" value="ECO:0007669"/>
    <property type="project" value="TreeGrafter"/>
</dbReference>
<evidence type="ECO:0000256" key="10">
    <source>
        <dbReference type="ARBA" id="ARBA00048109"/>
    </source>
</evidence>
<reference evidence="14 15" key="1">
    <citation type="submission" date="2020-08" db="EMBL/GenBank/DDBJ databases">
        <title>Sequencing the genomes of 1000 actinobacteria strains.</title>
        <authorList>
            <person name="Klenk H.-P."/>
        </authorList>
    </citation>
    <scope>NUCLEOTIDE SEQUENCE [LARGE SCALE GENOMIC DNA]</scope>
    <source>
        <strain evidence="14 15">DSM 45584</strain>
    </source>
</reference>
<keyword evidence="8 11" id="KW-0443">Lipid metabolism</keyword>
<dbReference type="GO" id="GO:0071731">
    <property type="term" value="P:response to nitric oxide"/>
    <property type="evidence" value="ECO:0007669"/>
    <property type="project" value="TreeGrafter"/>
</dbReference>
<accession>A0A840Q9U1</accession>
<comment type="pathway">
    <text evidence="1 11">Glycerolipid metabolism; triacylglycerol biosynthesis.</text>
</comment>
<feature type="domain" description="O-acyltransferase WSD1-like N-terminal" evidence="12">
    <location>
        <begin position="6"/>
        <end position="263"/>
    </location>
</feature>
<comment type="similarity">
    <text evidence="3 11">Belongs to the long-chain O-acyltransferase family.</text>
</comment>
<dbReference type="PANTHER" id="PTHR31650:SF1">
    <property type="entry name" value="WAX ESTER SYNTHASE_DIACYLGLYCEROL ACYLTRANSFERASE 4-RELATED"/>
    <property type="match status" value="1"/>
</dbReference>
<evidence type="ECO:0000256" key="5">
    <source>
        <dbReference type="ARBA" id="ARBA00022516"/>
    </source>
</evidence>
<gene>
    <name evidence="14" type="ORF">BJ970_005078</name>
</gene>
<dbReference type="Gene3D" id="3.30.559.10">
    <property type="entry name" value="Chloramphenicol acetyltransferase-like domain"/>
    <property type="match status" value="1"/>
</dbReference>
<organism evidence="14 15">
    <name type="scientific">Saccharopolyspora phatthalungensis</name>
    <dbReference type="NCBI Taxonomy" id="664693"/>
    <lineage>
        <taxon>Bacteria</taxon>
        <taxon>Bacillati</taxon>
        <taxon>Actinomycetota</taxon>
        <taxon>Actinomycetes</taxon>
        <taxon>Pseudonocardiales</taxon>
        <taxon>Pseudonocardiaceae</taxon>
        <taxon>Saccharopolyspora</taxon>
    </lineage>
</organism>
<dbReference type="GO" id="GO:0006071">
    <property type="term" value="P:glycerol metabolic process"/>
    <property type="evidence" value="ECO:0007669"/>
    <property type="project" value="UniProtKB-KW"/>
</dbReference>
<name>A0A840Q9U1_9PSEU</name>
<dbReference type="SUPFAM" id="SSF52777">
    <property type="entry name" value="CoA-dependent acyltransferases"/>
    <property type="match status" value="1"/>
</dbReference>
<dbReference type="GO" id="GO:0019432">
    <property type="term" value="P:triglyceride biosynthetic process"/>
    <property type="evidence" value="ECO:0007669"/>
    <property type="project" value="UniProtKB-UniPathway"/>
</dbReference>
<dbReference type="GO" id="GO:0051701">
    <property type="term" value="P:biological process involved in interaction with host"/>
    <property type="evidence" value="ECO:0007669"/>
    <property type="project" value="TreeGrafter"/>
</dbReference>
<comment type="catalytic activity">
    <reaction evidence="10 11">
        <text>an acyl-CoA + a 1,2-diacyl-sn-glycerol = a triacyl-sn-glycerol + CoA</text>
        <dbReference type="Rhea" id="RHEA:10868"/>
        <dbReference type="ChEBI" id="CHEBI:17815"/>
        <dbReference type="ChEBI" id="CHEBI:57287"/>
        <dbReference type="ChEBI" id="CHEBI:58342"/>
        <dbReference type="ChEBI" id="CHEBI:64615"/>
        <dbReference type="EC" id="2.3.1.20"/>
    </reaction>
</comment>
<dbReference type="GO" id="GO:0005886">
    <property type="term" value="C:plasma membrane"/>
    <property type="evidence" value="ECO:0007669"/>
    <property type="project" value="TreeGrafter"/>
</dbReference>
<evidence type="ECO:0000256" key="8">
    <source>
        <dbReference type="ARBA" id="ARBA00023098"/>
    </source>
</evidence>
<keyword evidence="7 11" id="KW-0319">Glycerol metabolism</keyword>
<protein>
    <recommendedName>
        <fullName evidence="4 11">Diacylglycerol O-acyltransferase</fullName>
        <ecNumber evidence="4 11">2.3.1.20</ecNumber>
    </recommendedName>
</protein>
<evidence type="ECO:0000256" key="3">
    <source>
        <dbReference type="ARBA" id="ARBA00009587"/>
    </source>
</evidence>
<dbReference type="Pfam" id="PF06974">
    <property type="entry name" value="WS_DGAT_C"/>
    <property type="match status" value="1"/>
</dbReference>
<dbReference type="PANTHER" id="PTHR31650">
    <property type="entry name" value="O-ACYLTRANSFERASE (WSD1-LIKE) FAMILY PROTEIN"/>
    <property type="match status" value="1"/>
</dbReference>
<feature type="domain" description="O-acyltransferase WSD1 C-terminal" evidence="13">
    <location>
        <begin position="307"/>
        <end position="451"/>
    </location>
</feature>
<evidence type="ECO:0000256" key="6">
    <source>
        <dbReference type="ARBA" id="ARBA00022679"/>
    </source>
</evidence>
<keyword evidence="6 11" id="KW-0808">Transferase</keyword>
<evidence type="ECO:0000259" key="13">
    <source>
        <dbReference type="Pfam" id="PF06974"/>
    </source>
</evidence>
<dbReference type="NCBIfam" id="TIGR02946">
    <property type="entry name" value="acyl_WS_DGAT"/>
    <property type="match status" value="1"/>
</dbReference>
<evidence type="ECO:0000313" key="15">
    <source>
        <dbReference type="Proteomes" id="UP000584374"/>
    </source>
</evidence>
<keyword evidence="15" id="KW-1185">Reference proteome</keyword>
<evidence type="ECO:0000313" key="14">
    <source>
        <dbReference type="EMBL" id="MBB5157544.1"/>
    </source>
</evidence>
<keyword evidence="5 11" id="KW-0444">Lipid biosynthesis</keyword>
<dbReference type="Pfam" id="PF03007">
    <property type="entry name" value="WS_DGAT_cat"/>
    <property type="match status" value="1"/>
</dbReference>